<dbReference type="InterPro" id="IPR008271">
    <property type="entry name" value="Ser/Thr_kinase_AS"/>
</dbReference>
<keyword evidence="4" id="KW-0808">Transferase</keyword>
<keyword evidence="4" id="KW-0418">Kinase</keyword>
<organism evidence="4 5">
    <name type="scientific">Calocera cornea HHB12733</name>
    <dbReference type="NCBI Taxonomy" id="1353952"/>
    <lineage>
        <taxon>Eukaryota</taxon>
        <taxon>Fungi</taxon>
        <taxon>Dikarya</taxon>
        <taxon>Basidiomycota</taxon>
        <taxon>Agaricomycotina</taxon>
        <taxon>Dacrymycetes</taxon>
        <taxon>Dacrymycetales</taxon>
        <taxon>Dacrymycetaceae</taxon>
        <taxon>Calocera</taxon>
    </lineage>
</organism>
<proteinExistence type="predicted"/>
<dbReference type="Proteomes" id="UP000076842">
    <property type="component" value="Unassembled WGS sequence"/>
</dbReference>
<dbReference type="GO" id="GO:0004674">
    <property type="term" value="F:protein serine/threonine kinase activity"/>
    <property type="evidence" value="ECO:0007669"/>
    <property type="project" value="TreeGrafter"/>
</dbReference>
<dbReference type="InterPro" id="IPR011009">
    <property type="entry name" value="Kinase-like_dom_sf"/>
</dbReference>
<evidence type="ECO:0000259" key="3">
    <source>
        <dbReference type="PROSITE" id="PS50011"/>
    </source>
</evidence>
<evidence type="ECO:0000313" key="4">
    <source>
        <dbReference type="EMBL" id="KZT50694.1"/>
    </source>
</evidence>
<dbReference type="GO" id="GO:0005524">
    <property type="term" value="F:ATP binding"/>
    <property type="evidence" value="ECO:0007669"/>
    <property type="project" value="UniProtKB-KW"/>
</dbReference>
<dbReference type="Gene3D" id="1.10.510.10">
    <property type="entry name" value="Transferase(Phosphotransferase) domain 1"/>
    <property type="match status" value="1"/>
</dbReference>
<evidence type="ECO:0000313" key="5">
    <source>
        <dbReference type="Proteomes" id="UP000076842"/>
    </source>
</evidence>
<gene>
    <name evidence="4" type="ORF">CALCODRAFT_504431</name>
</gene>
<dbReference type="PANTHER" id="PTHR44329">
    <property type="entry name" value="SERINE/THREONINE-PROTEIN KINASE TNNI3K-RELATED"/>
    <property type="match status" value="1"/>
</dbReference>
<feature type="domain" description="Protein kinase" evidence="3">
    <location>
        <begin position="1"/>
        <end position="250"/>
    </location>
</feature>
<dbReference type="PANTHER" id="PTHR44329:SF298">
    <property type="entry name" value="MIXED LINEAGE KINASE DOMAIN-LIKE PROTEIN"/>
    <property type="match status" value="1"/>
</dbReference>
<dbReference type="OrthoDB" id="346907at2759"/>
<sequence length="250" mass="27965">MESLGSYMNVAVLDITDQIEHIAESPLICTASSDTWQGYYFVREGGRRRGVKVALKHLRWVTGLDASKLQKRFIRELQIWAALDHPNILPFYGTANIGSFEAARVCFVSPWMPNGSVVEYIREHRDVNRERLLCGIARGMRYLHESNPSLVHGDIKGNNILVDNIGRPLLCDFGLAAYEELERATTTLAYHGTMRWMAPERLSPDAFGLTISKARTIAADVFSFGSTAYEILSGRIPFHGSSDIQATMAI</sequence>
<dbReference type="SMART" id="SM00220">
    <property type="entry name" value="S_TKc"/>
    <property type="match status" value="1"/>
</dbReference>
<keyword evidence="2" id="KW-0067">ATP-binding</keyword>
<name>A0A165CF70_9BASI</name>
<dbReference type="EMBL" id="KV424151">
    <property type="protein sequence ID" value="KZT50694.1"/>
    <property type="molecule type" value="Genomic_DNA"/>
</dbReference>
<dbReference type="InParanoid" id="A0A165CF70"/>
<reference evidence="4 5" key="1">
    <citation type="journal article" date="2016" name="Mol. Biol. Evol.">
        <title>Comparative Genomics of Early-Diverging Mushroom-Forming Fungi Provides Insights into the Origins of Lignocellulose Decay Capabilities.</title>
        <authorList>
            <person name="Nagy L.G."/>
            <person name="Riley R."/>
            <person name="Tritt A."/>
            <person name="Adam C."/>
            <person name="Daum C."/>
            <person name="Floudas D."/>
            <person name="Sun H."/>
            <person name="Yadav J.S."/>
            <person name="Pangilinan J."/>
            <person name="Larsson K.H."/>
            <person name="Matsuura K."/>
            <person name="Barry K."/>
            <person name="Labutti K."/>
            <person name="Kuo R."/>
            <person name="Ohm R.A."/>
            <person name="Bhattacharya S.S."/>
            <person name="Shirouzu T."/>
            <person name="Yoshinaga Y."/>
            <person name="Martin F.M."/>
            <person name="Grigoriev I.V."/>
            <person name="Hibbett D.S."/>
        </authorList>
    </citation>
    <scope>NUCLEOTIDE SEQUENCE [LARGE SCALE GENOMIC DNA]</scope>
    <source>
        <strain evidence="4 5">HHB12733</strain>
    </source>
</reference>
<protein>
    <submittedName>
        <fullName evidence="4">Kinase-like protein</fullName>
    </submittedName>
</protein>
<accession>A0A165CF70</accession>
<dbReference type="InterPro" id="IPR051681">
    <property type="entry name" value="Ser/Thr_Kinases-Pseudokinases"/>
</dbReference>
<dbReference type="SUPFAM" id="SSF56112">
    <property type="entry name" value="Protein kinase-like (PK-like)"/>
    <property type="match status" value="1"/>
</dbReference>
<evidence type="ECO:0000256" key="1">
    <source>
        <dbReference type="ARBA" id="ARBA00022741"/>
    </source>
</evidence>
<feature type="non-terminal residue" evidence="4">
    <location>
        <position position="250"/>
    </location>
</feature>
<dbReference type="InterPro" id="IPR000719">
    <property type="entry name" value="Prot_kinase_dom"/>
</dbReference>
<keyword evidence="1" id="KW-0547">Nucleotide-binding</keyword>
<dbReference type="PIRSF" id="PIRSF000654">
    <property type="entry name" value="Integrin-linked_kinase"/>
    <property type="match status" value="1"/>
</dbReference>
<evidence type="ECO:0000256" key="2">
    <source>
        <dbReference type="ARBA" id="ARBA00022840"/>
    </source>
</evidence>
<dbReference type="STRING" id="1353952.A0A165CF70"/>
<dbReference type="AlphaFoldDB" id="A0A165CF70"/>
<dbReference type="Pfam" id="PF00069">
    <property type="entry name" value="Pkinase"/>
    <property type="match status" value="1"/>
</dbReference>
<dbReference type="PROSITE" id="PS00108">
    <property type="entry name" value="PROTEIN_KINASE_ST"/>
    <property type="match status" value="1"/>
</dbReference>
<dbReference type="PROSITE" id="PS50011">
    <property type="entry name" value="PROTEIN_KINASE_DOM"/>
    <property type="match status" value="1"/>
</dbReference>
<keyword evidence="5" id="KW-1185">Reference proteome</keyword>